<evidence type="ECO:0000313" key="3">
    <source>
        <dbReference type="EMBL" id="KAJ9581829.1"/>
    </source>
</evidence>
<reference evidence="3" key="1">
    <citation type="journal article" date="2023" name="IScience">
        <title>Live-bearing cockroach genome reveals convergent evolutionary mechanisms linked to viviparity in insects and beyond.</title>
        <authorList>
            <person name="Fouks B."/>
            <person name="Harrison M.C."/>
            <person name="Mikhailova A.A."/>
            <person name="Marchal E."/>
            <person name="English S."/>
            <person name="Carruthers M."/>
            <person name="Jennings E.C."/>
            <person name="Chiamaka E.L."/>
            <person name="Frigard R.A."/>
            <person name="Pippel M."/>
            <person name="Attardo G.M."/>
            <person name="Benoit J.B."/>
            <person name="Bornberg-Bauer E."/>
            <person name="Tobe S.S."/>
        </authorList>
    </citation>
    <scope>NUCLEOTIDE SEQUENCE</scope>
    <source>
        <strain evidence="3">Stay&amp;Tobe</strain>
    </source>
</reference>
<proteinExistence type="inferred from homology"/>
<dbReference type="PANTHER" id="PTHR10656">
    <property type="entry name" value="CELL FATE DETERMINING PROTEIN MAB21-RELATED"/>
    <property type="match status" value="1"/>
</dbReference>
<feature type="non-terminal residue" evidence="3">
    <location>
        <position position="266"/>
    </location>
</feature>
<comment type="similarity">
    <text evidence="1">Belongs to the mab-21 family.</text>
</comment>
<dbReference type="Gene3D" id="3.30.460.90">
    <property type="match status" value="1"/>
</dbReference>
<feature type="domain" description="Mab-21-like nucleotidyltransferase" evidence="2">
    <location>
        <begin position="69"/>
        <end position="198"/>
    </location>
</feature>
<dbReference type="PANTHER" id="PTHR10656:SF42">
    <property type="entry name" value="CYCLIC GMP-AMP SYNTHASE-LIKE PROTEIN-RELATED"/>
    <property type="match status" value="1"/>
</dbReference>
<protein>
    <recommendedName>
        <fullName evidence="2">Mab-21-like nucleotidyltransferase domain-containing protein</fullName>
    </recommendedName>
</protein>
<organism evidence="3 4">
    <name type="scientific">Diploptera punctata</name>
    <name type="common">Pacific beetle cockroach</name>
    <dbReference type="NCBI Taxonomy" id="6984"/>
    <lineage>
        <taxon>Eukaryota</taxon>
        <taxon>Metazoa</taxon>
        <taxon>Ecdysozoa</taxon>
        <taxon>Arthropoda</taxon>
        <taxon>Hexapoda</taxon>
        <taxon>Insecta</taxon>
        <taxon>Pterygota</taxon>
        <taxon>Neoptera</taxon>
        <taxon>Polyneoptera</taxon>
        <taxon>Dictyoptera</taxon>
        <taxon>Blattodea</taxon>
        <taxon>Blaberoidea</taxon>
        <taxon>Blaberidae</taxon>
        <taxon>Diplopterinae</taxon>
        <taxon>Diploptera</taxon>
    </lineage>
</organism>
<keyword evidence="4" id="KW-1185">Reference proteome</keyword>
<evidence type="ECO:0000313" key="4">
    <source>
        <dbReference type="Proteomes" id="UP001233999"/>
    </source>
</evidence>
<dbReference type="EMBL" id="JASPKZ010007842">
    <property type="protein sequence ID" value="KAJ9581829.1"/>
    <property type="molecule type" value="Genomic_DNA"/>
</dbReference>
<evidence type="ECO:0000259" key="2">
    <source>
        <dbReference type="Pfam" id="PF03281"/>
    </source>
</evidence>
<accession>A0AAD7ZJE2</accession>
<reference evidence="3" key="2">
    <citation type="submission" date="2023-05" db="EMBL/GenBank/DDBJ databases">
        <authorList>
            <person name="Fouks B."/>
        </authorList>
    </citation>
    <scope>NUCLEOTIDE SEQUENCE</scope>
    <source>
        <strain evidence="3">Stay&amp;Tobe</strain>
        <tissue evidence="3">Testes</tissue>
    </source>
</reference>
<sequence>WINMDEVPQNIKILESYLTTKINKLYVSADPELTHGNDWNLAKEIILKHLNENDLFKELYMQITYLGSTYEKLKIGPRDEYDINIEMRLSDFYELEIDVTDTYPGFARIKVGREKGKKPSEALRKKIEKDWLNEDRYLYTNKIIQWFTGVVDTAVTAIEKSDTQMKIVQGGTGPAVTLEVSFNSEFSIDLVLALPFAIDKMPFEQNEVLQRTIKKRNQHSAIENEDLLCSDYFTRYVSPIFLITYYPIAGNLDYDLAYSMSQIDVG</sequence>
<evidence type="ECO:0000256" key="1">
    <source>
        <dbReference type="ARBA" id="ARBA00008307"/>
    </source>
</evidence>
<name>A0AAD7ZJE2_DIPPU</name>
<dbReference type="Pfam" id="PF03281">
    <property type="entry name" value="Mab-21"/>
    <property type="match status" value="1"/>
</dbReference>
<dbReference type="InterPro" id="IPR046903">
    <property type="entry name" value="Mab-21-like_nuc_Trfase"/>
</dbReference>
<dbReference type="Proteomes" id="UP001233999">
    <property type="component" value="Unassembled WGS sequence"/>
</dbReference>
<gene>
    <name evidence="3" type="ORF">L9F63_003898</name>
</gene>
<comment type="caution">
    <text evidence="3">The sequence shown here is derived from an EMBL/GenBank/DDBJ whole genome shotgun (WGS) entry which is preliminary data.</text>
</comment>
<dbReference type="AlphaFoldDB" id="A0AAD7ZJE2"/>